<keyword evidence="17 18" id="KW-0472">Membrane</keyword>
<dbReference type="AlphaFoldDB" id="A0A9X4LDV3"/>
<evidence type="ECO:0000256" key="18">
    <source>
        <dbReference type="RuleBase" id="RU362081"/>
    </source>
</evidence>
<keyword evidence="11 18" id="KW-0067">ATP-binding</keyword>
<evidence type="ECO:0000256" key="3">
    <source>
        <dbReference type="ARBA" id="ARBA00012517"/>
    </source>
</evidence>
<evidence type="ECO:0000256" key="2">
    <source>
        <dbReference type="ARBA" id="ARBA00006024"/>
    </source>
</evidence>
<keyword evidence="7 18" id="KW-0479">Metal-binding</keyword>
<dbReference type="InterPro" id="IPR059000">
    <property type="entry name" value="ATPase_P-type_domA"/>
</dbReference>
<dbReference type="InterPro" id="IPR027256">
    <property type="entry name" value="P-typ_ATPase_IB"/>
</dbReference>
<evidence type="ECO:0000256" key="4">
    <source>
        <dbReference type="ARBA" id="ARBA00022448"/>
    </source>
</evidence>
<dbReference type="Gene3D" id="3.40.1110.10">
    <property type="entry name" value="Calcium-transporting ATPase, cytoplasmic domain N"/>
    <property type="match status" value="1"/>
</dbReference>
<dbReference type="Proteomes" id="UP001152766">
    <property type="component" value="Unassembled WGS sequence"/>
</dbReference>
<feature type="transmembrane region" description="Helical" evidence="18">
    <location>
        <begin position="185"/>
        <end position="205"/>
    </location>
</feature>
<dbReference type="GO" id="GO:0043682">
    <property type="term" value="F:P-type divalent copper transporter activity"/>
    <property type="evidence" value="ECO:0007669"/>
    <property type="project" value="TreeGrafter"/>
</dbReference>
<dbReference type="Gene3D" id="3.40.50.1000">
    <property type="entry name" value="HAD superfamily/HAD-like"/>
    <property type="match status" value="1"/>
</dbReference>
<dbReference type="EMBL" id="SGUG01000001">
    <property type="protein sequence ID" value="MDG0860949.1"/>
    <property type="molecule type" value="Genomic_DNA"/>
</dbReference>
<dbReference type="InterPro" id="IPR006122">
    <property type="entry name" value="HMA_Cu_ion-bd"/>
</dbReference>
<dbReference type="SUPFAM" id="SSF56784">
    <property type="entry name" value="HAD-like"/>
    <property type="match status" value="1"/>
</dbReference>
<evidence type="ECO:0000256" key="17">
    <source>
        <dbReference type="ARBA" id="ARBA00023136"/>
    </source>
</evidence>
<dbReference type="PRINTS" id="PR00119">
    <property type="entry name" value="CATATPASE"/>
</dbReference>
<dbReference type="InterPro" id="IPR036412">
    <property type="entry name" value="HAD-like_sf"/>
</dbReference>
<evidence type="ECO:0000256" key="16">
    <source>
        <dbReference type="ARBA" id="ARBA00023065"/>
    </source>
</evidence>
<keyword evidence="16" id="KW-0406">Ion transport</keyword>
<keyword evidence="14 18" id="KW-1133">Transmembrane helix</keyword>
<dbReference type="CDD" id="cd02094">
    <property type="entry name" value="P-type_ATPase_Cu-like"/>
    <property type="match status" value="1"/>
</dbReference>
<dbReference type="InterPro" id="IPR001757">
    <property type="entry name" value="P_typ_ATPase"/>
</dbReference>
<evidence type="ECO:0000313" key="20">
    <source>
        <dbReference type="EMBL" id="MDG0860949.1"/>
    </source>
</evidence>
<proteinExistence type="inferred from homology"/>
<dbReference type="SFLD" id="SFLDS00003">
    <property type="entry name" value="Haloacid_Dehalogenase"/>
    <property type="match status" value="1"/>
</dbReference>
<feature type="transmembrane region" description="Helical" evidence="18">
    <location>
        <begin position="226"/>
        <end position="244"/>
    </location>
</feature>
<dbReference type="PRINTS" id="PR00941">
    <property type="entry name" value="CDATPASE"/>
</dbReference>
<dbReference type="SUPFAM" id="SSF81653">
    <property type="entry name" value="Calcium ATPase, transduction domain A"/>
    <property type="match status" value="1"/>
</dbReference>
<evidence type="ECO:0000256" key="14">
    <source>
        <dbReference type="ARBA" id="ARBA00022989"/>
    </source>
</evidence>
<evidence type="ECO:0000256" key="12">
    <source>
        <dbReference type="ARBA" id="ARBA00022842"/>
    </source>
</evidence>
<keyword evidence="4" id="KW-0813">Transport</keyword>
<keyword evidence="9 18" id="KW-0547">Nucleotide-binding</keyword>
<dbReference type="SUPFAM" id="SSF55008">
    <property type="entry name" value="HMA, heavy metal-associated domain"/>
    <property type="match status" value="2"/>
</dbReference>
<dbReference type="InterPro" id="IPR023299">
    <property type="entry name" value="ATPase_P-typ_cyto_dom_N"/>
</dbReference>
<organism evidence="20 21">
    <name type="scientific">Pelomonas aquatica</name>
    <dbReference type="NCBI Taxonomy" id="431058"/>
    <lineage>
        <taxon>Bacteria</taxon>
        <taxon>Pseudomonadati</taxon>
        <taxon>Pseudomonadota</taxon>
        <taxon>Betaproteobacteria</taxon>
        <taxon>Burkholderiales</taxon>
        <taxon>Sphaerotilaceae</taxon>
        <taxon>Roseateles</taxon>
    </lineage>
</organism>
<evidence type="ECO:0000256" key="15">
    <source>
        <dbReference type="ARBA" id="ARBA00023008"/>
    </source>
</evidence>
<evidence type="ECO:0000256" key="6">
    <source>
        <dbReference type="ARBA" id="ARBA00022692"/>
    </source>
</evidence>
<keyword evidence="21" id="KW-1185">Reference proteome</keyword>
<feature type="transmembrane region" description="Helical" evidence="18">
    <location>
        <begin position="402"/>
        <end position="425"/>
    </location>
</feature>
<keyword evidence="10" id="KW-0187">Copper transport</keyword>
<feature type="domain" description="HMA" evidence="19">
    <location>
        <begin position="80"/>
        <end position="145"/>
    </location>
</feature>
<dbReference type="GO" id="GO:0005524">
    <property type="term" value="F:ATP binding"/>
    <property type="evidence" value="ECO:0007669"/>
    <property type="project" value="UniProtKB-UniRule"/>
</dbReference>
<dbReference type="SFLD" id="SFLDG00002">
    <property type="entry name" value="C1.7:_P-type_atpase_like"/>
    <property type="match status" value="1"/>
</dbReference>
<dbReference type="GO" id="GO:0005886">
    <property type="term" value="C:plasma membrane"/>
    <property type="evidence" value="ECO:0007669"/>
    <property type="project" value="UniProtKB-SubCell"/>
</dbReference>
<dbReference type="Pfam" id="PF00702">
    <property type="entry name" value="Hydrolase"/>
    <property type="match status" value="1"/>
</dbReference>
<keyword evidence="15" id="KW-0186">Copper</keyword>
<evidence type="ECO:0000313" key="21">
    <source>
        <dbReference type="Proteomes" id="UP001152766"/>
    </source>
</evidence>
<dbReference type="GO" id="GO:0060003">
    <property type="term" value="P:copper ion export"/>
    <property type="evidence" value="ECO:0007669"/>
    <property type="project" value="UniProtKB-ARBA"/>
</dbReference>
<dbReference type="PANTHER" id="PTHR43520">
    <property type="entry name" value="ATP7, ISOFORM B"/>
    <property type="match status" value="1"/>
</dbReference>
<dbReference type="GO" id="GO:0140581">
    <property type="term" value="F:P-type monovalent copper transporter activity"/>
    <property type="evidence" value="ECO:0007669"/>
    <property type="project" value="UniProtKB-EC"/>
</dbReference>
<sequence length="811" mass="83227">MQTVSTAAIPDPQGFRLRVTGMSCASCVLRVEKTLKAVPGVRAASVNLATEEASVDADGSVSTVTLAAAVRKAGYEVATAETVLLVGGMSCASCAGRVEKALLKVPGVTGASVNLATERATIHALSTVPVAALKAAIVKAGYTASEPADAQPQAAPHLPDWWPVAVGGALTLPLLGPMLLQLFDIHWMLGGWVQLALATPVQFWLGWRFYRAGWKALLARTGNMDLLVALGTSAAYGLSVYLLAEGVPHLYFEASAAVISLVLLGKWLEQRAKHQTTDAIRALNALRPTTARVRRDGVEADIPVEQVQVGDLVVVRAGDRVAVDGAIVEGRSHVDESLITGESLPVAKSVGDKVTGGAINAEGVLAVRTTAIGAETTLARIIRMVESAQAAKAPIQRVVDRVSAVFVPFVLGVALLTFLAWLALAGNWQTALINAVAVLVIACPCALGLATPTAIMAGTGVAARHGILIKDAQALELAHAVTVVAFDKTGTLTVGKPSLAAVLPVGAASATDMLALAAALQQSSSHPLAVAVMDKAREDGLQVPQAGQVAALPGRGVEGIVGGEKLALGSSRLLKELGLDPGAAQQAARQLEGEGRTVSWLMAADGDARRVLGLLAFGDTLKPGARAGVARLRELGIKTVMLTGDNRGAAQAIAAQLGIDEVQAEVLPGDKAAAVQRLRDAGEVVAFVGDGLNDGPALAAASVSYAMAGGADVATETAGITLMRGDPRLVADSLEVSRRTYSKIKQGLFWAFGYNVLGIPLAALGLLNPVIAGAAMAFSSVSVVANALTLRRWQAASDTPAQPGTTTGAQA</sequence>
<dbReference type="SUPFAM" id="SSF81665">
    <property type="entry name" value="Calcium ATPase, transmembrane domain M"/>
    <property type="match status" value="1"/>
</dbReference>
<name>A0A9X4LDV3_9BURK</name>
<dbReference type="GO" id="GO:0055070">
    <property type="term" value="P:copper ion homeostasis"/>
    <property type="evidence" value="ECO:0007669"/>
    <property type="project" value="TreeGrafter"/>
</dbReference>
<dbReference type="FunFam" id="2.70.150.10:FF:000020">
    <property type="entry name" value="Copper-exporting P-type ATPase A"/>
    <property type="match status" value="1"/>
</dbReference>
<feature type="transmembrane region" description="Helical" evidence="18">
    <location>
        <begin position="431"/>
        <end position="450"/>
    </location>
</feature>
<evidence type="ECO:0000256" key="7">
    <source>
        <dbReference type="ARBA" id="ARBA00022723"/>
    </source>
</evidence>
<dbReference type="PROSITE" id="PS01229">
    <property type="entry name" value="COF_2"/>
    <property type="match status" value="1"/>
</dbReference>
<dbReference type="Gene3D" id="3.30.70.100">
    <property type="match status" value="2"/>
</dbReference>
<comment type="subcellular location">
    <subcellularLocation>
        <location evidence="1">Cell membrane</location>
        <topology evidence="1">Multi-pass membrane protein</topology>
    </subcellularLocation>
</comment>
<evidence type="ECO:0000256" key="10">
    <source>
        <dbReference type="ARBA" id="ARBA00022796"/>
    </source>
</evidence>
<dbReference type="InterPro" id="IPR008250">
    <property type="entry name" value="ATPase_P-typ_transduc_dom_A_sf"/>
</dbReference>
<dbReference type="InterPro" id="IPR006121">
    <property type="entry name" value="HMA_dom"/>
</dbReference>
<dbReference type="CDD" id="cd00371">
    <property type="entry name" value="HMA"/>
    <property type="match status" value="2"/>
</dbReference>
<evidence type="ECO:0000256" key="11">
    <source>
        <dbReference type="ARBA" id="ARBA00022840"/>
    </source>
</evidence>
<dbReference type="EC" id="7.2.2.8" evidence="3"/>
<evidence type="ECO:0000256" key="5">
    <source>
        <dbReference type="ARBA" id="ARBA00022475"/>
    </source>
</evidence>
<comment type="similarity">
    <text evidence="2 18">Belongs to the cation transport ATPase (P-type) (TC 3.A.3) family. Type IB subfamily.</text>
</comment>
<keyword evidence="5 18" id="KW-1003">Cell membrane</keyword>
<dbReference type="GO" id="GO:0005507">
    <property type="term" value="F:copper ion binding"/>
    <property type="evidence" value="ECO:0007669"/>
    <property type="project" value="InterPro"/>
</dbReference>
<evidence type="ECO:0000256" key="8">
    <source>
        <dbReference type="ARBA" id="ARBA00022737"/>
    </source>
</evidence>
<dbReference type="Gene3D" id="2.70.150.10">
    <property type="entry name" value="Calcium-transporting ATPase, cytoplasmic transduction domain A"/>
    <property type="match status" value="1"/>
</dbReference>
<dbReference type="NCBIfam" id="TIGR01525">
    <property type="entry name" value="ATPase-IB_hvy"/>
    <property type="match status" value="1"/>
</dbReference>
<dbReference type="SFLD" id="SFLDF00027">
    <property type="entry name" value="p-type_atpase"/>
    <property type="match status" value="1"/>
</dbReference>
<keyword evidence="12" id="KW-0460">Magnesium</keyword>
<keyword evidence="8" id="KW-0677">Repeat</keyword>
<dbReference type="PROSITE" id="PS50846">
    <property type="entry name" value="HMA_2"/>
    <property type="match status" value="2"/>
</dbReference>
<feature type="transmembrane region" description="Helical" evidence="18">
    <location>
        <begin position="250"/>
        <end position="268"/>
    </location>
</feature>
<evidence type="ECO:0000256" key="1">
    <source>
        <dbReference type="ARBA" id="ARBA00004651"/>
    </source>
</evidence>
<keyword evidence="6 18" id="KW-0812">Transmembrane</keyword>
<dbReference type="NCBIfam" id="TIGR01494">
    <property type="entry name" value="ATPase_P-type"/>
    <property type="match status" value="1"/>
</dbReference>
<feature type="transmembrane region" description="Helical" evidence="18">
    <location>
        <begin position="747"/>
        <end position="764"/>
    </location>
</feature>
<dbReference type="FunFam" id="3.30.70.100:FF:000005">
    <property type="entry name" value="Copper-exporting P-type ATPase A"/>
    <property type="match status" value="2"/>
</dbReference>
<protein>
    <recommendedName>
        <fullName evidence="3">P-type Cu(+) transporter</fullName>
        <ecNumber evidence="3">7.2.2.8</ecNumber>
    </recommendedName>
</protein>
<dbReference type="GO" id="GO:0016887">
    <property type="term" value="F:ATP hydrolysis activity"/>
    <property type="evidence" value="ECO:0007669"/>
    <property type="project" value="InterPro"/>
</dbReference>
<dbReference type="InterPro" id="IPR044492">
    <property type="entry name" value="P_typ_ATPase_HD_dom"/>
</dbReference>
<evidence type="ECO:0000259" key="19">
    <source>
        <dbReference type="PROSITE" id="PS50846"/>
    </source>
</evidence>
<dbReference type="InterPro" id="IPR023214">
    <property type="entry name" value="HAD_sf"/>
</dbReference>
<feature type="domain" description="HMA" evidence="19">
    <location>
        <begin position="13"/>
        <end position="78"/>
    </location>
</feature>
<dbReference type="NCBIfam" id="TIGR00003">
    <property type="entry name" value="copper ion binding protein"/>
    <property type="match status" value="1"/>
</dbReference>
<accession>A0A9X4LDV3</accession>
<dbReference type="Pfam" id="PF00122">
    <property type="entry name" value="E1-E2_ATPase"/>
    <property type="match status" value="1"/>
</dbReference>
<dbReference type="PROSITE" id="PS01047">
    <property type="entry name" value="HMA_1"/>
    <property type="match status" value="2"/>
</dbReference>
<evidence type="ECO:0000256" key="9">
    <source>
        <dbReference type="ARBA" id="ARBA00022741"/>
    </source>
</evidence>
<comment type="caution">
    <text evidence="20">The sequence shown here is derived from an EMBL/GenBank/DDBJ whole genome shotgun (WGS) entry which is preliminary data.</text>
</comment>
<keyword evidence="13" id="KW-1278">Translocase</keyword>
<dbReference type="PROSITE" id="PS00154">
    <property type="entry name" value="ATPASE_E1_E2"/>
    <property type="match status" value="1"/>
</dbReference>
<dbReference type="InterPro" id="IPR036163">
    <property type="entry name" value="HMA_dom_sf"/>
</dbReference>
<dbReference type="InterPro" id="IPR023298">
    <property type="entry name" value="ATPase_P-typ_TM_dom_sf"/>
</dbReference>
<reference evidence="20" key="1">
    <citation type="submission" date="2019-02" db="EMBL/GenBank/DDBJ databases">
        <title>Draft genome of the type strain Pelomonas aquatica CCUG 52575T.</title>
        <authorList>
            <person name="Gomila M."/>
            <person name="Lalucat J."/>
        </authorList>
    </citation>
    <scope>NUCLEOTIDE SEQUENCE</scope>
    <source>
        <strain evidence="20">CCUG 52575</strain>
    </source>
</reference>
<evidence type="ECO:0000256" key="13">
    <source>
        <dbReference type="ARBA" id="ARBA00022967"/>
    </source>
</evidence>
<dbReference type="RefSeq" id="WP_268150562.1">
    <property type="nucleotide sequence ID" value="NZ_JAPPUW010000009.1"/>
</dbReference>
<gene>
    <name evidence="20" type="ORF">EXJ73_00475</name>
</gene>
<dbReference type="PANTHER" id="PTHR43520:SF8">
    <property type="entry name" value="P-TYPE CU(+) TRANSPORTER"/>
    <property type="match status" value="1"/>
</dbReference>
<dbReference type="Pfam" id="PF00403">
    <property type="entry name" value="HMA"/>
    <property type="match status" value="2"/>
</dbReference>
<feature type="transmembrane region" description="Helical" evidence="18">
    <location>
        <begin position="770"/>
        <end position="790"/>
    </location>
</feature>
<dbReference type="InterPro" id="IPR017969">
    <property type="entry name" value="Heavy-metal-associated_CS"/>
</dbReference>
<dbReference type="NCBIfam" id="TIGR01511">
    <property type="entry name" value="ATPase-IB1_Cu"/>
    <property type="match status" value="1"/>
</dbReference>
<dbReference type="InterPro" id="IPR018303">
    <property type="entry name" value="ATPase_P-typ_P_site"/>
</dbReference>